<organism evidence="1 2">
    <name type="scientific">Nocardia stercoris</name>
    <dbReference type="NCBI Taxonomy" id="2483361"/>
    <lineage>
        <taxon>Bacteria</taxon>
        <taxon>Bacillati</taxon>
        <taxon>Actinomycetota</taxon>
        <taxon>Actinomycetes</taxon>
        <taxon>Mycobacteriales</taxon>
        <taxon>Nocardiaceae</taxon>
        <taxon>Nocardia</taxon>
    </lineage>
</organism>
<comment type="caution">
    <text evidence="1">The sequence shown here is derived from an EMBL/GenBank/DDBJ whole genome shotgun (WGS) entry which is preliminary data.</text>
</comment>
<keyword evidence="2" id="KW-1185">Reference proteome</keyword>
<reference evidence="1 2" key="1">
    <citation type="submission" date="2018-10" db="EMBL/GenBank/DDBJ databases">
        <title>Isolation from cow dung.</title>
        <authorList>
            <person name="Ling L."/>
        </authorList>
    </citation>
    <scope>NUCLEOTIDE SEQUENCE [LARGE SCALE GENOMIC DNA]</scope>
    <source>
        <strain evidence="1 2">NEAU-LL90</strain>
    </source>
</reference>
<sequence>MPVAVAAFVLSGCGSGDTPPLDDMAKCANIHFATTPKVIAQHRTVDFGTGRTASVVVDTTKDQLDSFEQLSAIGPLTPGVPSEWRSEQWMDAAVAESLKTDTGNTQFHDYHPTAPARWIVVHDQGGDQRRVYIKVYCEG</sequence>
<proteinExistence type="predicted"/>
<gene>
    <name evidence="1" type="ORF">EBN03_04185</name>
</gene>
<dbReference type="Proteomes" id="UP000279275">
    <property type="component" value="Unassembled WGS sequence"/>
</dbReference>
<dbReference type="EMBL" id="RFFH01000001">
    <property type="protein sequence ID" value="RMI35463.1"/>
    <property type="molecule type" value="Genomic_DNA"/>
</dbReference>
<dbReference type="AlphaFoldDB" id="A0A3M2LFU3"/>
<accession>A0A3M2LFU3</accession>
<evidence type="ECO:0000313" key="1">
    <source>
        <dbReference type="EMBL" id="RMI35463.1"/>
    </source>
</evidence>
<protein>
    <submittedName>
        <fullName evidence="1">Uncharacterized protein</fullName>
    </submittedName>
</protein>
<name>A0A3M2LFU3_9NOCA</name>
<evidence type="ECO:0000313" key="2">
    <source>
        <dbReference type="Proteomes" id="UP000279275"/>
    </source>
</evidence>